<dbReference type="EMBL" id="ADNX01000009">
    <property type="protein sequence ID" value="EFH08655.1"/>
    <property type="molecule type" value="Genomic_DNA"/>
</dbReference>
<feature type="transmembrane region" description="Helical" evidence="1">
    <location>
        <begin position="38"/>
        <end position="55"/>
    </location>
</feature>
<organism evidence="2 3">
    <name type="scientific">Clostridioides difficile NAP08</name>
    <dbReference type="NCBI Taxonomy" id="525259"/>
    <lineage>
        <taxon>Bacteria</taxon>
        <taxon>Bacillati</taxon>
        <taxon>Bacillota</taxon>
        <taxon>Clostridia</taxon>
        <taxon>Peptostreptococcales</taxon>
        <taxon>Peptostreptococcaceae</taxon>
        <taxon>Clostridioides</taxon>
    </lineage>
</organism>
<dbReference type="HOGENOM" id="CLU_3082976_0_0_9"/>
<evidence type="ECO:0000313" key="2">
    <source>
        <dbReference type="EMBL" id="EFH08655.1"/>
    </source>
</evidence>
<evidence type="ECO:0000313" key="3">
    <source>
        <dbReference type="Proteomes" id="UP000003227"/>
    </source>
</evidence>
<name>D5Q0B2_CLODI</name>
<reference evidence="2 3" key="1">
    <citation type="submission" date="2010-05" db="EMBL/GenBank/DDBJ databases">
        <authorList>
            <person name="Qin X."/>
            <person name="Bachman B."/>
            <person name="Battles P."/>
            <person name="Bell A."/>
            <person name="Bess C."/>
            <person name="Bickham C."/>
            <person name="Chaboub L."/>
            <person name="Chen D."/>
            <person name="Coyle M."/>
            <person name="Deiros D.R."/>
            <person name="Dinh H."/>
            <person name="Forbes L."/>
            <person name="Fowler G."/>
            <person name="Francisco L."/>
            <person name="Fu Q."/>
            <person name="Gubbala S."/>
            <person name="Hale W."/>
            <person name="Han Y."/>
            <person name="Hemphill L."/>
            <person name="Highlander S.K."/>
            <person name="Hirani K."/>
            <person name="Hogues M."/>
            <person name="Jackson L."/>
            <person name="Jakkamsetti A."/>
            <person name="Javaid M."/>
            <person name="Jiang H."/>
            <person name="Korchina V."/>
            <person name="Kovar C."/>
            <person name="Lara F."/>
            <person name="Lee S."/>
            <person name="Mata R."/>
            <person name="Mathew T."/>
            <person name="Moen C."/>
            <person name="Morales K."/>
            <person name="Munidasa M."/>
            <person name="Nazareth L."/>
            <person name="Ngo R."/>
            <person name="Nguyen L."/>
            <person name="Okwuonu G."/>
            <person name="Ongeri F."/>
            <person name="Patil S."/>
            <person name="Petrosino J."/>
            <person name="Pham C."/>
            <person name="Pham P."/>
            <person name="Pu L.-L."/>
            <person name="Puazo M."/>
            <person name="Raj R."/>
            <person name="Reid J."/>
            <person name="Rouhana J."/>
            <person name="Saada N."/>
            <person name="Shang Y."/>
            <person name="Simmons D."/>
            <person name="Thornton R."/>
            <person name="Warren J."/>
            <person name="Weissenberger G."/>
            <person name="Zhang J."/>
            <person name="Zhang L."/>
            <person name="Zhou C."/>
            <person name="Zhu D."/>
            <person name="Muzny D."/>
            <person name="Worley K."/>
            <person name="Gibbs R."/>
        </authorList>
    </citation>
    <scope>NUCLEOTIDE SEQUENCE [LARGE SCALE GENOMIC DNA]</scope>
    <source>
        <strain evidence="2 3">NAP08</strain>
    </source>
</reference>
<gene>
    <name evidence="2" type="ORF">HMPREF0220_0344</name>
</gene>
<keyword evidence="1" id="KW-0472">Membrane</keyword>
<accession>D5Q0B2</accession>
<keyword evidence="1" id="KW-1133">Transmembrane helix</keyword>
<feature type="transmembrane region" description="Helical" evidence="1">
    <location>
        <begin position="12"/>
        <end position="32"/>
    </location>
</feature>
<proteinExistence type="predicted"/>
<sequence>MLNKLNFKGRIVMKIFSFMLYVVGICFCIAGFIGHYPAFAGATLSFFATTMIAVNQGKTKKKMK</sequence>
<evidence type="ECO:0000256" key="1">
    <source>
        <dbReference type="SAM" id="Phobius"/>
    </source>
</evidence>
<protein>
    <submittedName>
        <fullName evidence="2">Uncharacterized protein</fullName>
    </submittedName>
</protein>
<keyword evidence="1" id="KW-0812">Transmembrane</keyword>
<dbReference type="Proteomes" id="UP000003227">
    <property type="component" value="Unassembled WGS sequence"/>
</dbReference>
<dbReference type="AlphaFoldDB" id="D5Q0B2"/>
<comment type="caution">
    <text evidence="2">The sequence shown here is derived from an EMBL/GenBank/DDBJ whole genome shotgun (WGS) entry which is preliminary data.</text>
</comment>